<dbReference type="PANTHER" id="PTHR35186:SF4">
    <property type="entry name" value="PRION-INHIBITION AND PROPAGATION HELO DOMAIN-CONTAINING PROTEIN"/>
    <property type="match status" value="1"/>
</dbReference>
<proteinExistence type="predicted"/>
<feature type="chain" id="PRO_5035443077" description="DUF7580 domain-containing protein" evidence="1">
    <location>
        <begin position="21"/>
        <end position="553"/>
    </location>
</feature>
<reference evidence="3" key="1">
    <citation type="journal article" date="2021" name="Nat. Commun.">
        <title>Genetic determinants of endophytism in the Arabidopsis root mycobiome.</title>
        <authorList>
            <person name="Mesny F."/>
            <person name="Miyauchi S."/>
            <person name="Thiergart T."/>
            <person name="Pickel B."/>
            <person name="Atanasova L."/>
            <person name="Karlsson M."/>
            <person name="Huettel B."/>
            <person name="Barry K.W."/>
            <person name="Haridas S."/>
            <person name="Chen C."/>
            <person name="Bauer D."/>
            <person name="Andreopoulos W."/>
            <person name="Pangilinan J."/>
            <person name="LaButti K."/>
            <person name="Riley R."/>
            <person name="Lipzen A."/>
            <person name="Clum A."/>
            <person name="Drula E."/>
            <person name="Henrissat B."/>
            <person name="Kohler A."/>
            <person name="Grigoriev I.V."/>
            <person name="Martin F.M."/>
            <person name="Hacquard S."/>
        </authorList>
    </citation>
    <scope>NUCLEOTIDE SEQUENCE</scope>
    <source>
        <strain evidence="3">MPI-CAGE-CH-0235</strain>
    </source>
</reference>
<feature type="signal peptide" evidence="1">
    <location>
        <begin position="1"/>
        <end position="20"/>
    </location>
</feature>
<keyword evidence="4" id="KW-1185">Reference proteome</keyword>
<dbReference type="EMBL" id="JAGPNK010000003">
    <property type="protein sequence ID" value="KAH7324477.1"/>
    <property type="molecule type" value="Genomic_DNA"/>
</dbReference>
<organism evidence="3 4">
    <name type="scientific">Stachybotrys elegans</name>
    <dbReference type="NCBI Taxonomy" id="80388"/>
    <lineage>
        <taxon>Eukaryota</taxon>
        <taxon>Fungi</taxon>
        <taxon>Dikarya</taxon>
        <taxon>Ascomycota</taxon>
        <taxon>Pezizomycotina</taxon>
        <taxon>Sordariomycetes</taxon>
        <taxon>Hypocreomycetidae</taxon>
        <taxon>Hypocreales</taxon>
        <taxon>Stachybotryaceae</taxon>
        <taxon>Stachybotrys</taxon>
    </lineage>
</organism>
<dbReference type="AlphaFoldDB" id="A0A8K0SW48"/>
<gene>
    <name evidence="3" type="ORF">B0I35DRAFT_424275</name>
</gene>
<dbReference type="PANTHER" id="PTHR35186">
    <property type="entry name" value="ANK_REP_REGION DOMAIN-CONTAINING PROTEIN"/>
    <property type="match status" value="1"/>
</dbReference>
<sequence>MSGLEIAGLVLGAIPLVICALEHYKSGKSTGALMLKWRGQLDVLISRLKAQRLRFYFDIMELLRLAEVSQVVDRVDLTEEECLIILQDAKKGEKVQQYLGFLHAQFLEVLGRYEDCLKTIAKELRHIRRLSSADKDDISALLAANPRVDGRFEFKERLSFSIRRSKLEELVEGLREDQLSLGVIIKGMRTQRDFTVNQVSHDSRRLSTILGQVQTYARSLFKAICQSQPCKCHSAHKVMLQLHNRIPSSRREGSLGKESGSVGTFNLVFHIQDHFQEASVQVSDSAFTRDLYVCGKGPQVTVTFSDPAGVEGLQDSPRSPRKTSQICDLATKARLAGHVLNFVLKEGYLDLAEGSLESQRKLGASMTLERFLQAGAVDEDSRMTPKQQTLLALTIASSIIQLRQTSWFSIPFTSKMLKLLGETREQGNHAFMPSIPFVEQVTDPGSEGLPGPDPKPALLELAILLLEIWNHKPLEMWCAKCGFQEMETPESRTTAAIRWLEMTSERLPPHYLTAIEQCLAMYCGRLRLWSDSDFLKVYCENILKPLQESCRAW</sequence>
<dbReference type="Pfam" id="PF24476">
    <property type="entry name" value="DUF7580"/>
    <property type="match status" value="1"/>
</dbReference>
<feature type="domain" description="DUF7580" evidence="2">
    <location>
        <begin position="211"/>
        <end position="548"/>
    </location>
</feature>
<dbReference type="Proteomes" id="UP000813444">
    <property type="component" value="Unassembled WGS sequence"/>
</dbReference>
<dbReference type="InterPro" id="IPR056002">
    <property type="entry name" value="DUF7580"/>
</dbReference>
<keyword evidence="1" id="KW-0732">Signal</keyword>
<protein>
    <recommendedName>
        <fullName evidence="2">DUF7580 domain-containing protein</fullName>
    </recommendedName>
</protein>
<accession>A0A8K0SW48</accession>
<dbReference type="OrthoDB" id="3565018at2759"/>
<comment type="caution">
    <text evidence="3">The sequence shown here is derived from an EMBL/GenBank/DDBJ whole genome shotgun (WGS) entry which is preliminary data.</text>
</comment>
<name>A0A8K0SW48_9HYPO</name>
<evidence type="ECO:0000313" key="3">
    <source>
        <dbReference type="EMBL" id="KAH7324477.1"/>
    </source>
</evidence>
<evidence type="ECO:0000259" key="2">
    <source>
        <dbReference type="Pfam" id="PF24476"/>
    </source>
</evidence>
<evidence type="ECO:0000256" key="1">
    <source>
        <dbReference type="SAM" id="SignalP"/>
    </source>
</evidence>
<evidence type="ECO:0000313" key="4">
    <source>
        <dbReference type="Proteomes" id="UP000813444"/>
    </source>
</evidence>